<keyword evidence="1" id="KW-0521">NADP</keyword>
<dbReference type="InterPro" id="IPR020904">
    <property type="entry name" value="Sc_DH/Rdtase_CS"/>
</dbReference>
<dbReference type="Gene3D" id="3.40.50.720">
    <property type="entry name" value="NAD(P)-binding Rossmann-like Domain"/>
    <property type="match status" value="1"/>
</dbReference>
<dbReference type="PRINTS" id="PR00081">
    <property type="entry name" value="GDHRDH"/>
</dbReference>
<dbReference type="PANTHER" id="PTHR43658:SF8">
    <property type="entry name" value="17-BETA-HYDROXYSTEROID DEHYDROGENASE 14-RELATED"/>
    <property type="match status" value="1"/>
</dbReference>
<dbReference type="Proteomes" id="UP000772434">
    <property type="component" value="Unassembled WGS sequence"/>
</dbReference>
<evidence type="ECO:0000313" key="3">
    <source>
        <dbReference type="EMBL" id="KAF9077998.1"/>
    </source>
</evidence>
<sequence>MGTFHLTRLVAQHLVTVPREGFDGERGVIIMVSSTEAYEGQAGHLAYAATKGAIVSMTLPMARDLAEYGVRVVSIAPGPFKTPMTGMLGI</sequence>
<dbReference type="AlphaFoldDB" id="A0A9P5QB28"/>
<dbReference type="GO" id="GO:0016491">
    <property type="term" value="F:oxidoreductase activity"/>
    <property type="evidence" value="ECO:0007669"/>
    <property type="project" value="UniProtKB-KW"/>
</dbReference>
<proteinExistence type="predicted"/>
<dbReference type="OrthoDB" id="1274115at2759"/>
<accession>A0A9P5QB28</accession>
<name>A0A9P5QB28_9AGAR</name>
<reference evidence="3" key="1">
    <citation type="submission" date="2020-11" db="EMBL/GenBank/DDBJ databases">
        <authorList>
            <consortium name="DOE Joint Genome Institute"/>
            <person name="Ahrendt S."/>
            <person name="Riley R."/>
            <person name="Andreopoulos W."/>
            <person name="Labutti K."/>
            <person name="Pangilinan J."/>
            <person name="Ruiz-Duenas F.J."/>
            <person name="Barrasa J.M."/>
            <person name="Sanchez-Garcia M."/>
            <person name="Camarero S."/>
            <person name="Miyauchi S."/>
            <person name="Serrano A."/>
            <person name="Linde D."/>
            <person name="Babiker R."/>
            <person name="Drula E."/>
            <person name="Ayuso-Fernandez I."/>
            <person name="Pacheco R."/>
            <person name="Padilla G."/>
            <person name="Ferreira P."/>
            <person name="Barriuso J."/>
            <person name="Kellner H."/>
            <person name="Castanera R."/>
            <person name="Alfaro M."/>
            <person name="Ramirez L."/>
            <person name="Pisabarro A.G."/>
            <person name="Kuo A."/>
            <person name="Tritt A."/>
            <person name="Lipzen A."/>
            <person name="He G."/>
            <person name="Yan M."/>
            <person name="Ng V."/>
            <person name="Cullen D."/>
            <person name="Martin F."/>
            <person name="Rosso M.-N."/>
            <person name="Henrissat B."/>
            <person name="Hibbett D."/>
            <person name="Martinez A.T."/>
            <person name="Grigoriev I.V."/>
        </authorList>
    </citation>
    <scope>NUCLEOTIDE SEQUENCE</scope>
    <source>
        <strain evidence="3">AH 40177</strain>
    </source>
</reference>
<organism evidence="3 4">
    <name type="scientific">Rhodocollybia butyracea</name>
    <dbReference type="NCBI Taxonomy" id="206335"/>
    <lineage>
        <taxon>Eukaryota</taxon>
        <taxon>Fungi</taxon>
        <taxon>Dikarya</taxon>
        <taxon>Basidiomycota</taxon>
        <taxon>Agaricomycotina</taxon>
        <taxon>Agaricomycetes</taxon>
        <taxon>Agaricomycetidae</taxon>
        <taxon>Agaricales</taxon>
        <taxon>Marasmiineae</taxon>
        <taxon>Omphalotaceae</taxon>
        <taxon>Rhodocollybia</taxon>
    </lineage>
</organism>
<keyword evidence="4" id="KW-1185">Reference proteome</keyword>
<keyword evidence="2" id="KW-0560">Oxidoreductase</keyword>
<dbReference type="InterPro" id="IPR036291">
    <property type="entry name" value="NAD(P)-bd_dom_sf"/>
</dbReference>
<protein>
    <recommendedName>
        <fullName evidence="5">3-hydroxyacyl-CoA dehydrogenase</fullName>
    </recommendedName>
</protein>
<dbReference type="Pfam" id="PF00106">
    <property type="entry name" value="adh_short"/>
    <property type="match status" value="1"/>
</dbReference>
<dbReference type="PROSITE" id="PS00061">
    <property type="entry name" value="ADH_SHORT"/>
    <property type="match status" value="1"/>
</dbReference>
<gene>
    <name evidence="3" type="ORF">BDP27DRAFT_1486609</name>
</gene>
<dbReference type="InterPro" id="IPR002347">
    <property type="entry name" value="SDR_fam"/>
</dbReference>
<dbReference type="EMBL" id="JADNRY010000002">
    <property type="protein sequence ID" value="KAF9077998.1"/>
    <property type="molecule type" value="Genomic_DNA"/>
</dbReference>
<evidence type="ECO:0000313" key="4">
    <source>
        <dbReference type="Proteomes" id="UP000772434"/>
    </source>
</evidence>
<dbReference type="PANTHER" id="PTHR43658">
    <property type="entry name" value="SHORT-CHAIN DEHYDROGENASE/REDUCTASE"/>
    <property type="match status" value="1"/>
</dbReference>
<evidence type="ECO:0000256" key="1">
    <source>
        <dbReference type="ARBA" id="ARBA00022857"/>
    </source>
</evidence>
<evidence type="ECO:0008006" key="5">
    <source>
        <dbReference type="Google" id="ProtNLM"/>
    </source>
</evidence>
<dbReference type="SUPFAM" id="SSF51735">
    <property type="entry name" value="NAD(P)-binding Rossmann-fold domains"/>
    <property type="match status" value="1"/>
</dbReference>
<comment type="caution">
    <text evidence="3">The sequence shown here is derived from an EMBL/GenBank/DDBJ whole genome shotgun (WGS) entry which is preliminary data.</text>
</comment>
<evidence type="ECO:0000256" key="2">
    <source>
        <dbReference type="ARBA" id="ARBA00023002"/>
    </source>
</evidence>